<feature type="domain" description="Transposase IS204/IS1001/IS1096/IS1165 DDE" evidence="1">
    <location>
        <begin position="56"/>
        <end position="288"/>
    </location>
</feature>
<dbReference type="AlphaFoldDB" id="A0A0G8AUC1"/>
<name>A0A0G8AUC1_9SYNE</name>
<proteinExistence type="predicted"/>
<evidence type="ECO:0000313" key="3">
    <source>
        <dbReference type="Proteomes" id="UP000035037"/>
    </source>
</evidence>
<dbReference type="InterPro" id="IPR002560">
    <property type="entry name" value="Transposase_DDE"/>
</dbReference>
<dbReference type="Pfam" id="PF01610">
    <property type="entry name" value="DDE_Tnp_ISL3"/>
    <property type="match status" value="1"/>
</dbReference>
<comment type="caution">
    <text evidence="2">The sequence shown here is derived from an EMBL/GenBank/DDBJ whole genome shotgun (WGS) entry which is preliminary data.</text>
</comment>
<dbReference type="EMBL" id="JYFQ01000122">
    <property type="protein sequence ID" value="KKZ12001.1"/>
    <property type="molecule type" value="Genomic_DNA"/>
</dbReference>
<dbReference type="InterPro" id="IPR047951">
    <property type="entry name" value="Transpos_ISL3"/>
</dbReference>
<sequence>MTYSLERWAIDLLKATKNQTKTAKLLRCGVNQLNRIMHRSVERGLHRRSLQGIQHVSVDEKALKRNHVYATIVSDSARGVVIDVGEGRTKKGTIALLERIFAEIKGAVETITTDMWKAYIKAVKTVFPNGTLIHDRFHLIQYLNKAINRVRRREVKIHPELKGSRYALLKNEHNRTKKQDEIFNVIQEANLQVSLAWRLREEFKGIFECKSFAEAKKYFELWLASVQETAVQEVIHIAEMFQRHFDGVCNALCHKQSNAKAERINGKIQEVKTIGRGYRKFENFRIAILFFCGGLDLYPQHSG</sequence>
<evidence type="ECO:0000313" key="2">
    <source>
        <dbReference type="EMBL" id="KKZ12001.1"/>
    </source>
</evidence>
<dbReference type="Proteomes" id="UP000035037">
    <property type="component" value="Unassembled WGS sequence"/>
</dbReference>
<evidence type="ECO:0000259" key="1">
    <source>
        <dbReference type="Pfam" id="PF01610"/>
    </source>
</evidence>
<dbReference type="PANTHER" id="PTHR33498">
    <property type="entry name" value="TRANSPOSASE FOR INSERTION SEQUENCE ELEMENT IS1557"/>
    <property type="match status" value="1"/>
</dbReference>
<organism evidence="2 3">
    <name type="scientific">Candidatus Synechococcus spongiarum 15L</name>
    <dbReference type="NCBI Taxonomy" id="1608419"/>
    <lineage>
        <taxon>Bacteria</taxon>
        <taxon>Bacillati</taxon>
        <taxon>Cyanobacteriota</taxon>
        <taxon>Cyanophyceae</taxon>
        <taxon>Synechococcales</taxon>
        <taxon>Synechococcaceae</taxon>
        <taxon>Synechococcus</taxon>
    </lineage>
</organism>
<reference evidence="2 3" key="1">
    <citation type="submission" date="2015-02" db="EMBL/GenBank/DDBJ databases">
        <authorList>
            <person name="Slaby B."/>
            <person name="Hentschel U."/>
        </authorList>
    </citation>
    <scope>NUCLEOTIDE SEQUENCE [LARGE SCALE GENOMIC DNA]</scope>
    <source>
        <strain evidence="2">15L</strain>
    </source>
</reference>
<dbReference type="PATRIC" id="fig|1608419.3.peg.298"/>
<dbReference type="NCBIfam" id="NF033550">
    <property type="entry name" value="transpos_ISL3"/>
    <property type="match status" value="1"/>
</dbReference>
<reference evidence="2 3" key="2">
    <citation type="submission" date="2015-05" db="EMBL/GenBank/DDBJ databases">
        <title>Lifestyle Evolution in Cyanobacterial Symbionts of Sponges.</title>
        <authorList>
            <person name="Burgsdorf I."/>
            <person name="Slaby B.M."/>
            <person name="Handley K.M."/>
            <person name="Haber M."/>
            <person name="Blom J."/>
            <person name="Marshall C.W."/>
            <person name="Gilbert J.A."/>
            <person name="Hentschel U."/>
            <person name="Steindler L."/>
        </authorList>
    </citation>
    <scope>NUCLEOTIDE SEQUENCE [LARGE SCALE GENOMIC DNA]</scope>
    <source>
        <strain evidence="2">15L</strain>
    </source>
</reference>
<accession>A0A0G8AUC1</accession>
<gene>
    <name evidence="2" type="ORF">TQ37_06140</name>
</gene>
<dbReference type="PANTHER" id="PTHR33498:SF1">
    <property type="entry name" value="TRANSPOSASE FOR INSERTION SEQUENCE ELEMENT IS1557"/>
    <property type="match status" value="1"/>
</dbReference>
<protein>
    <recommendedName>
        <fullName evidence="1">Transposase IS204/IS1001/IS1096/IS1165 DDE domain-containing protein</fullName>
    </recommendedName>
</protein>